<evidence type="ECO:0000313" key="2">
    <source>
        <dbReference type="Proteomes" id="UP001497535"/>
    </source>
</evidence>
<dbReference type="Proteomes" id="UP001497535">
    <property type="component" value="Unassembled WGS sequence"/>
</dbReference>
<name>A0ACB0YHK7_MELEN</name>
<protein>
    <submittedName>
        <fullName evidence="1">Uncharacterized protein</fullName>
    </submittedName>
</protein>
<proteinExistence type="predicted"/>
<reference evidence="1" key="1">
    <citation type="submission" date="2023-11" db="EMBL/GenBank/DDBJ databases">
        <authorList>
            <person name="Poullet M."/>
        </authorList>
    </citation>
    <scope>NUCLEOTIDE SEQUENCE</scope>
    <source>
        <strain evidence="1">E1834</strain>
    </source>
</reference>
<dbReference type="EMBL" id="CAVMJV010000012">
    <property type="protein sequence ID" value="CAK5047153.1"/>
    <property type="molecule type" value="Genomic_DNA"/>
</dbReference>
<evidence type="ECO:0000313" key="1">
    <source>
        <dbReference type="EMBL" id="CAK5047153.1"/>
    </source>
</evidence>
<keyword evidence="2" id="KW-1185">Reference proteome</keyword>
<sequence>MMFTVIVVFVLCWTPLYGLYCYFFLSDDKDSSFFQFASSVLRPIFQAIFLSRFCQTLL</sequence>
<organism evidence="1 2">
    <name type="scientific">Meloidogyne enterolobii</name>
    <name type="common">Root-knot nematode worm</name>
    <name type="synonym">Meloidogyne mayaguensis</name>
    <dbReference type="NCBI Taxonomy" id="390850"/>
    <lineage>
        <taxon>Eukaryota</taxon>
        <taxon>Metazoa</taxon>
        <taxon>Ecdysozoa</taxon>
        <taxon>Nematoda</taxon>
        <taxon>Chromadorea</taxon>
        <taxon>Rhabditida</taxon>
        <taxon>Tylenchina</taxon>
        <taxon>Tylenchomorpha</taxon>
        <taxon>Tylenchoidea</taxon>
        <taxon>Meloidogynidae</taxon>
        <taxon>Meloidogyninae</taxon>
        <taxon>Meloidogyne</taxon>
    </lineage>
</organism>
<comment type="caution">
    <text evidence="1">The sequence shown here is derived from an EMBL/GenBank/DDBJ whole genome shotgun (WGS) entry which is preliminary data.</text>
</comment>
<accession>A0ACB0YHK7</accession>
<gene>
    <name evidence="1" type="ORF">MENTE1834_LOCUS12306</name>
</gene>